<dbReference type="InterPro" id="IPR050483">
    <property type="entry name" value="CoA-transferase_III_domain"/>
</dbReference>
<dbReference type="PANTHER" id="PTHR48207:SF4">
    <property type="entry name" value="BLL6097 PROTEIN"/>
    <property type="match status" value="1"/>
</dbReference>
<dbReference type="EMBL" id="JBFBVU010000014">
    <property type="protein sequence ID" value="MEV8467518.1"/>
    <property type="molecule type" value="Genomic_DNA"/>
</dbReference>
<dbReference type="Gene3D" id="3.40.50.10540">
    <property type="entry name" value="Crotonobetainyl-coa:carnitine coa-transferase, domain 1"/>
    <property type="match status" value="1"/>
</dbReference>
<dbReference type="SUPFAM" id="SSF89796">
    <property type="entry name" value="CoA-transferase family III (CaiB/BaiF)"/>
    <property type="match status" value="1"/>
</dbReference>
<dbReference type="Pfam" id="PF02515">
    <property type="entry name" value="CoA_transf_3"/>
    <property type="match status" value="1"/>
</dbReference>
<dbReference type="RefSeq" id="WP_366193356.1">
    <property type="nucleotide sequence ID" value="NZ_JBFBVU010000014.1"/>
</dbReference>
<dbReference type="PANTHER" id="PTHR48207">
    <property type="entry name" value="SUCCINATE--HYDROXYMETHYLGLUTARATE COA-TRANSFERASE"/>
    <property type="match status" value="1"/>
</dbReference>
<keyword evidence="1" id="KW-0808">Transferase</keyword>
<gene>
    <name evidence="2" type="ORF">AB0T83_12090</name>
</gene>
<evidence type="ECO:0000313" key="3">
    <source>
        <dbReference type="Proteomes" id="UP001553161"/>
    </source>
</evidence>
<dbReference type="Gene3D" id="3.30.1540.10">
    <property type="entry name" value="formyl-coa transferase, domain 3"/>
    <property type="match status" value="1"/>
</dbReference>
<proteinExistence type="predicted"/>
<evidence type="ECO:0000313" key="2">
    <source>
        <dbReference type="EMBL" id="MEV8467518.1"/>
    </source>
</evidence>
<organism evidence="2 3">
    <name type="scientific">Meridianimarinicoccus marinus</name>
    <dbReference type="NCBI Taxonomy" id="3231483"/>
    <lineage>
        <taxon>Bacteria</taxon>
        <taxon>Pseudomonadati</taxon>
        <taxon>Pseudomonadota</taxon>
        <taxon>Alphaproteobacteria</taxon>
        <taxon>Rhodobacterales</taxon>
        <taxon>Paracoccaceae</taxon>
        <taxon>Meridianimarinicoccus</taxon>
    </lineage>
</organism>
<protein>
    <submittedName>
        <fullName evidence="2">CaiB/BaiF CoA-transferase family protein</fullName>
    </submittedName>
</protein>
<name>A0ABV3LAT6_9RHOB</name>
<dbReference type="InterPro" id="IPR003673">
    <property type="entry name" value="CoA-Trfase_fam_III"/>
</dbReference>
<dbReference type="Proteomes" id="UP001553161">
    <property type="component" value="Unassembled WGS sequence"/>
</dbReference>
<keyword evidence="3" id="KW-1185">Reference proteome</keyword>
<evidence type="ECO:0000256" key="1">
    <source>
        <dbReference type="ARBA" id="ARBA00022679"/>
    </source>
</evidence>
<dbReference type="InterPro" id="IPR044855">
    <property type="entry name" value="CoA-Trfase_III_dom3_sf"/>
</dbReference>
<reference evidence="2 3" key="1">
    <citation type="submission" date="2024-07" db="EMBL/GenBank/DDBJ databases">
        <authorList>
            <person name="Kang M."/>
        </authorList>
    </citation>
    <scope>NUCLEOTIDE SEQUENCE [LARGE SCALE GENOMIC DNA]</scope>
    <source>
        <strain evidence="2 3">DFM31</strain>
    </source>
</reference>
<comment type="caution">
    <text evidence="2">The sequence shown here is derived from an EMBL/GenBank/DDBJ whole genome shotgun (WGS) entry which is preliminary data.</text>
</comment>
<sequence>MTQGHQPLDGLLVVDLSQFLAGPYASLRLQDMGARVIKIERPDGGDLTRNLYFSDTVIDGESTVFHAINRGKESLALDLKDPTDCARLKTLIGQADVVLQNFRPGVIERLGFDYATLSAQNPGLVYGSVSGYGPDSPWRDKPGQDLLAQARSGVMWLNGSADDGPVPFGLAVADMMAGAALAQGVLAALVGQGRTGRGAHVETSLLEAMLDLQFEVLATHMNDGGRPPQRSSFRSAHPALPAPYGVYPTQDGFLAVAMMPIRQLAEVLDLDALLPFADDTRSWFRKRDEIKSILAAHLAQAPTAHWLSLLEPHGIWVAQVHDWPELLSNPAFTHLDMVQKVRDAMGAEMRLIRAPIRINGERGRSTRAAPEIGRDNAKLIAEFGL</sequence>
<accession>A0ABV3LAT6</accession>
<dbReference type="InterPro" id="IPR023606">
    <property type="entry name" value="CoA-Trfase_III_dom_1_sf"/>
</dbReference>